<dbReference type="Proteomes" id="UP000326678">
    <property type="component" value="Chromosome Gxm1"/>
</dbReference>
<protein>
    <submittedName>
        <fullName evidence="1">Uncharacterized protein</fullName>
    </submittedName>
</protein>
<dbReference type="AlphaFoldDB" id="A0A5P8VV47"/>
<dbReference type="KEGG" id="nsh:GXM_01775"/>
<gene>
    <name evidence="1" type="ORF">GXM_01775</name>
</gene>
<reference evidence="1 2" key="1">
    <citation type="submission" date="2019-10" db="EMBL/GenBank/DDBJ databases">
        <title>Genomic and transcriptomic insights into the perfect genentic adaptation of a filamentous nitrogen-fixing cyanobacterium to rice fields.</title>
        <authorList>
            <person name="Chen Z."/>
        </authorList>
    </citation>
    <scope>NUCLEOTIDE SEQUENCE [LARGE SCALE GENOMIC DNA]</scope>
    <source>
        <strain evidence="1">CCNUC1</strain>
    </source>
</reference>
<proteinExistence type="predicted"/>
<dbReference type="EMBL" id="CP045226">
    <property type="protein sequence ID" value="QFS44302.1"/>
    <property type="molecule type" value="Genomic_DNA"/>
</dbReference>
<evidence type="ECO:0000313" key="1">
    <source>
        <dbReference type="EMBL" id="QFS44302.1"/>
    </source>
</evidence>
<sequence length="50" mass="5373">MLDCLVASLRVSDWECHPKGSASLSGGKAATISISSLWLETRFEKGFSLS</sequence>
<accession>A0A5P8VV47</accession>
<name>A0A5P8VV47_9NOSO</name>
<evidence type="ECO:0000313" key="2">
    <source>
        <dbReference type="Proteomes" id="UP000326678"/>
    </source>
</evidence>
<organism evidence="1 2">
    <name type="scientific">Nostoc sphaeroides CCNUC1</name>
    <dbReference type="NCBI Taxonomy" id="2653204"/>
    <lineage>
        <taxon>Bacteria</taxon>
        <taxon>Bacillati</taxon>
        <taxon>Cyanobacteriota</taxon>
        <taxon>Cyanophyceae</taxon>
        <taxon>Nostocales</taxon>
        <taxon>Nostocaceae</taxon>
        <taxon>Nostoc</taxon>
    </lineage>
</organism>
<keyword evidence="2" id="KW-1185">Reference proteome</keyword>